<feature type="transmembrane region" description="Helical" evidence="1">
    <location>
        <begin position="20"/>
        <end position="38"/>
    </location>
</feature>
<keyword evidence="1" id="KW-0812">Transmembrane</keyword>
<evidence type="ECO:0008006" key="4">
    <source>
        <dbReference type="Google" id="ProtNLM"/>
    </source>
</evidence>
<accession>A0ABV1RCJ5</accession>
<sequence>MRHSDIHAPYRLKKQTGSSLVMALFVLVFLSVLLAGVMRSLNIAGMNNAYEIIGLRALAAAQSGLEISLSRLYPLNINTATDCATVTASAVNLPATNGFNNCQLNISCTTRSGVVNGADLLSITSLAQCTAGELTTSRQLTIEAVAL</sequence>
<evidence type="ECO:0000313" key="2">
    <source>
        <dbReference type="EMBL" id="MER2490641.1"/>
    </source>
</evidence>
<proteinExistence type="predicted"/>
<organism evidence="2 3">
    <name type="scientific">Catenovulum sediminis</name>
    <dbReference type="NCBI Taxonomy" id="1740262"/>
    <lineage>
        <taxon>Bacteria</taxon>
        <taxon>Pseudomonadati</taxon>
        <taxon>Pseudomonadota</taxon>
        <taxon>Gammaproteobacteria</taxon>
        <taxon>Alteromonadales</taxon>
        <taxon>Alteromonadaceae</taxon>
        <taxon>Catenovulum</taxon>
    </lineage>
</organism>
<protein>
    <recommendedName>
        <fullName evidence="4">MSHA biogenesis protein MshP</fullName>
    </recommendedName>
</protein>
<keyword evidence="1" id="KW-1133">Transmembrane helix</keyword>
<dbReference type="Proteomes" id="UP001467690">
    <property type="component" value="Unassembled WGS sequence"/>
</dbReference>
<keyword evidence="3" id="KW-1185">Reference proteome</keyword>
<comment type="caution">
    <text evidence="2">The sequence shown here is derived from an EMBL/GenBank/DDBJ whole genome shotgun (WGS) entry which is preliminary data.</text>
</comment>
<evidence type="ECO:0000256" key="1">
    <source>
        <dbReference type="SAM" id="Phobius"/>
    </source>
</evidence>
<evidence type="ECO:0000313" key="3">
    <source>
        <dbReference type="Proteomes" id="UP001467690"/>
    </source>
</evidence>
<dbReference type="EMBL" id="JBELOE010000062">
    <property type="protein sequence ID" value="MER2490641.1"/>
    <property type="molecule type" value="Genomic_DNA"/>
</dbReference>
<name>A0ABV1RCJ5_9ALTE</name>
<dbReference type="RefSeq" id="WP_143870961.1">
    <property type="nucleotide sequence ID" value="NZ_CP041660.1"/>
</dbReference>
<reference evidence="2 3" key="1">
    <citation type="submission" date="2024-06" db="EMBL/GenBank/DDBJ databases">
        <authorList>
            <person name="Chen R.Y."/>
        </authorList>
    </citation>
    <scope>NUCLEOTIDE SEQUENCE [LARGE SCALE GENOMIC DNA]</scope>
    <source>
        <strain evidence="2 3">D2</strain>
    </source>
</reference>
<keyword evidence="1" id="KW-0472">Membrane</keyword>
<gene>
    <name evidence="2" type="ORF">ABS311_01915</name>
</gene>